<evidence type="ECO:0000256" key="4">
    <source>
        <dbReference type="SAM" id="SignalP"/>
    </source>
</evidence>
<keyword evidence="3" id="KW-0326">Glycosidase</keyword>
<evidence type="ECO:0000313" key="7">
    <source>
        <dbReference type="Proteomes" id="UP001521184"/>
    </source>
</evidence>
<dbReference type="Proteomes" id="UP001521184">
    <property type="component" value="Unassembled WGS sequence"/>
</dbReference>
<dbReference type="InterPro" id="IPR036452">
    <property type="entry name" value="Ribo_hydro-like"/>
</dbReference>
<comment type="caution">
    <text evidence="6">The sequence shown here is derived from an EMBL/GenBank/DDBJ whole genome shotgun (WGS) entry which is preliminary data.</text>
</comment>
<comment type="similarity">
    <text evidence="1">Belongs to the IUNH family.</text>
</comment>
<dbReference type="EMBL" id="JAKEKT020000042">
    <property type="protein sequence ID" value="KAL1641137.1"/>
    <property type="molecule type" value="Genomic_DNA"/>
</dbReference>
<dbReference type="SUPFAM" id="SSF53590">
    <property type="entry name" value="Nucleoside hydrolase"/>
    <property type="match status" value="1"/>
</dbReference>
<evidence type="ECO:0000256" key="1">
    <source>
        <dbReference type="ARBA" id="ARBA00009176"/>
    </source>
</evidence>
<proteinExistence type="inferred from homology"/>
<sequence>MKISASVLSLLPLAASAVPTAVRRQQTNTTGTAAAYRPKVILDNDWSPAGFIPFLQALDAGWEVLGLASDTANTWALQTGLHGLATLEVGGLADCVPVYKGADWPLLHTPERYNAWKAIHGALPWEGAFAPENATAEALGSDPTSGSPTRISRAAFTEGFPNATFANDTNAAYFMVQQVRKYPGQVSIYSGGALTNVALAVRMDPEFASLAKELVIMGGYVDVNLLQVTGSVLQADLSSDINLMIDPEAAKIALTADFPNITIGGNVANQVMSTQAFLDEVYDVKNPYSELMHTYYGTQFPFWDETAAAIMLDPSIVTNSTQFYLDVDVSFGSPSYGNIHGYQKALSPPNVRLVNFPISIDGDKLKTAIKHAVQYPKSCADLQQ</sequence>
<feature type="chain" id="PRO_5046106475" description="Inosine/uridine-preferring nucleoside hydrolase domain-containing protein" evidence="4">
    <location>
        <begin position="18"/>
        <end position="384"/>
    </location>
</feature>
<feature type="signal peptide" evidence="4">
    <location>
        <begin position="1"/>
        <end position="17"/>
    </location>
</feature>
<evidence type="ECO:0000256" key="3">
    <source>
        <dbReference type="ARBA" id="ARBA00023295"/>
    </source>
</evidence>
<evidence type="ECO:0000259" key="5">
    <source>
        <dbReference type="Pfam" id="PF01156"/>
    </source>
</evidence>
<evidence type="ECO:0000256" key="2">
    <source>
        <dbReference type="ARBA" id="ARBA00022801"/>
    </source>
</evidence>
<dbReference type="InterPro" id="IPR023186">
    <property type="entry name" value="IUNH"/>
</dbReference>
<dbReference type="Gene3D" id="3.90.245.10">
    <property type="entry name" value="Ribonucleoside hydrolase-like"/>
    <property type="match status" value="1"/>
</dbReference>
<evidence type="ECO:0000313" key="6">
    <source>
        <dbReference type="EMBL" id="KAL1641137.1"/>
    </source>
</evidence>
<reference evidence="6 7" key="1">
    <citation type="journal article" date="2023" name="Plant Dis.">
        <title>First Report of Diplodia intermedia Causing Canker and Dieback Diseases on Apple Trees in Canada.</title>
        <authorList>
            <person name="Ellouze W."/>
            <person name="Ilyukhin E."/>
            <person name="Sulman M."/>
            <person name="Ali S."/>
        </authorList>
    </citation>
    <scope>NUCLEOTIDE SEQUENCE [LARGE SCALE GENOMIC DNA]</scope>
    <source>
        <strain evidence="6 7">M45-28</strain>
    </source>
</reference>
<keyword evidence="2" id="KW-0378">Hydrolase</keyword>
<keyword evidence="7" id="KW-1185">Reference proteome</keyword>
<name>A0ABR3TNJ1_9PEZI</name>
<accession>A0ABR3TNJ1</accession>
<dbReference type="PANTHER" id="PTHR12304">
    <property type="entry name" value="INOSINE-URIDINE PREFERRING NUCLEOSIDE HYDROLASE"/>
    <property type="match status" value="1"/>
</dbReference>
<feature type="domain" description="Inosine/uridine-preferring nucleoside hydrolase" evidence="5">
    <location>
        <begin position="40"/>
        <end position="363"/>
    </location>
</feature>
<dbReference type="Pfam" id="PF01156">
    <property type="entry name" value="IU_nuc_hydro"/>
    <property type="match status" value="1"/>
</dbReference>
<gene>
    <name evidence="6" type="ORF">SLS58_006245</name>
</gene>
<organism evidence="6 7">
    <name type="scientific">Diplodia intermedia</name>
    <dbReference type="NCBI Taxonomy" id="856260"/>
    <lineage>
        <taxon>Eukaryota</taxon>
        <taxon>Fungi</taxon>
        <taxon>Dikarya</taxon>
        <taxon>Ascomycota</taxon>
        <taxon>Pezizomycotina</taxon>
        <taxon>Dothideomycetes</taxon>
        <taxon>Dothideomycetes incertae sedis</taxon>
        <taxon>Botryosphaeriales</taxon>
        <taxon>Botryosphaeriaceae</taxon>
        <taxon>Diplodia</taxon>
    </lineage>
</organism>
<dbReference type="InterPro" id="IPR001910">
    <property type="entry name" value="Inosine/uridine_hydrolase_dom"/>
</dbReference>
<keyword evidence="4" id="KW-0732">Signal</keyword>
<protein>
    <recommendedName>
        <fullName evidence="5">Inosine/uridine-preferring nucleoside hydrolase domain-containing protein</fullName>
    </recommendedName>
</protein>
<dbReference type="PANTHER" id="PTHR12304:SF25">
    <property type="entry name" value="INOSINE_URIDINE-PREFERRING NUCLEOSIDE HYDROLASE DOMAIN-CONTAINING PROTEIN"/>
    <property type="match status" value="1"/>
</dbReference>